<evidence type="ECO:0000256" key="1">
    <source>
        <dbReference type="SAM" id="MobiDB-lite"/>
    </source>
</evidence>
<gene>
    <name evidence="3" type="ORF">BJY22_000606</name>
</gene>
<dbReference type="AlphaFoldDB" id="A0A7X5ZZA4"/>
<evidence type="ECO:0000313" key="4">
    <source>
        <dbReference type="Proteomes" id="UP000555407"/>
    </source>
</evidence>
<feature type="compositionally biased region" description="Low complexity" evidence="1">
    <location>
        <begin position="67"/>
        <end position="79"/>
    </location>
</feature>
<protein>
    <recommendedName>
        <fullName evidence="5">DUF4244 domain-containing protein</fullName>
    </recommendedName>
</protein>
<feature type="region of interest" description="Disordered" evidence="1">
    <location>
        <begin position="1"/>
        <end position="88"/>
    </location>
</feature>
<evidence type="ECO:0000256" key="2">
    <source>
        <dbReference type="SAM" id="Phobius"/>
    </source>
</evidence>
<comment type="caution">
    <text evidence="3">The sequence shown here is derived from an EMBL/GenBank/DDBJ whole genome shotgun (WGS) entry which is preliminary data.</text>
</comment>
<dbReference type="RefSeq" id="WP_167203636.1">
    <property type="nucleotide sequence ID" value="NZ_JAASRO010000001.1"/>
</dbReference>
<dbReference type="InterPro" id="IPR025338">
    <property type="entry name" value="DUF4244"/>
</dbReference>
<sequence>MPQAATATSNHPTNPPSTHSANAANPHNHKPANNSDRAPEHTAPDPSHPDTAAPNDGHPLIANPHIASAPARRQAPTRATTHRHAPTNRALSHLRTRTERGAATAEYAITIVGACAIGGLLVSLLKSPAMQNALKSIINYGLKMAGVEGVHL</sequence>
<dbReference type="Pfam" id="PF14029">
    <property type="entry name" value="DUF4244"/>
    <property type="match status" value="1"/>
</dbReference>
<dbReference type="EMBL" id="JAASRO010000001">
    <property type="protein sequence ID" value="NIK54889.1"/>
    <property type="molecule type" value="Genomic_DNA"/>
</dbReference>
<organism evidence="3 4">
    <name type="scientific">Kribbella shirazensis</name>
    <dbReference type="NCBI Taxonomy" id="1105143"/>
    <lineage>
        <taxon>Bacteria</taxon>
        <taxon>Bacillati</taxon>
        <taxon>Actinomycetota</taxon>
        <taxon>Actinomycetes</taxon>
        <taxon>Propionibacteriales</taxon>
        <taxon>Kribbellaceae</taxon>
        <taxon>Kribbella</taxon>
    </lineage>
</organism>
<keyword evidence="2" id="KW-0812">Transmembrane</keyword>
<keyword evidence="2" id="KW-1133">Transmembrane helix</keyword>
<accession>A0A7X5ZZA4</accession>
<evidence type="ECO:0008006" key="5">
    <source>
        <dbReference type="Google" id="ProtNLM"/>
    </source>
</evidence>
<keyword evidence="4" id="KW-1185">Reference proteome</keyword>
<reference evidence="3 4" key="1">
    <citation type="submission" date="2020-03" db="EMBL/GenBank/DDBJ databases">
        <title>Sequencing the genomes of 1000 actinobacteria strains.</title>
        <authorList>
            <person name="Klenk H.-P."/>
        </authorList>
    </citation>
    <scope>NUCLEOTIDE SEQUENCE [LARGE SCALE GENOMIC DNA]</scope>
    <source>
        <strain evidence="3 4">DSM 45490</strain>
    </source>
</reference>
<feature type="transmembrane region" description="Helical" evidence="2">
    <location>
        <begin position="107"/>
        <end position="125"/>
    </location>
</feature>
<feature type="compositionally biased region" description="Polar residues" evidence="1">
    <location>
        <begin position="1"/>
        <end position="20"/>
    </location>
</feature>
<proteinExistence type="predicted"/>
<keyword evidence="2" id="KW-0472">Membrane</keyword>
<dbReference type="Proteomes" id="UP000555407">
    <property type="component" value="Unassembled WGS sequence"/>
</dbReference>
<name>A0A7X5ZZA4_9ACTN</name>
<feature type="compositionally biased region" description="Low complexity" evidence="1">
    <location>
        <begin position="21"/>
        <end position="34"/>
    </location>
</feature>
<evidence type="ECO:0000313" key="3">
    <source>
        <dbReference type="EMBL" id="NIK54889.1"/>
    </source>
</evidence>